<evidence type="ECO:0000313" key="2">
    <source>
        <dbReference type="Proteomes" id="UP001305702"/>
    </source>
</evidence>
<dbReference type="GO" id="GO:0042597">
    <property type="term" value="C:periplasmic space"/>
    <property type="evidence" value="ECO:0007669"/>
    <property type="project" value="InterPro"/>
</dbReference>
<dbReference type="Proteomes" id="UP001305702">
    <property type="component" value="Chromosome"/>
</dbReference>
<gene>
    <name evidence="1" type="ORF">MJA45_14995</name>
</gene>
<dbReference type="Pfam" id="PF06917">
    <property type="entry name" value="Pectate_lyase_2"/>
    <property type="match status" value="1"/>
</dbReference>
<reference evidence="1 2" key="1">
    <citation type="submission" date="2022-02" db="EMBL/GenBank/DDBJ databases">
        <title>Paenibacillus sp. MBLB1776 Whole Genome Shotgun Sequencing.</title>
        <authorList>
            <person name="Hwang C.Y."/>
            <person name="Cho E.-S."/>
            <person name="Seo M.-J."/>
        </authorList>
    </citation>
    <scope>NUCLEOTIDE SEQUENCE [LARGE SCALE GENOMIC DNA]</scope>
    <source>
        <strain evidence="1 2">MBLB1776</strain>
    </source>
</reference>
<dbReference type="KEGG" id="paun:MJA45_14995"/>
<dbReference type="InterPro" id="IPR008928">
    <property type="entry name" value="6-hairpin_glycosidase_sf"/>
</dbReference>
<evidence type="ECO:0008006" key="3">
    <source>
        <dbReference type="Google" id="ProtNLM"/>
    </source>
</evidence>
<dbReference type="InterPro" id="IPR010702">
    <property type="entry name" value="Pectate_lyase_2"/>
</dbReference>
<dbReference type="AlphaFoldDB" id="A0AA96LBF9"/>
<proteinExistence type="predicted"/>
<protein>
    <recommendedName>
        <fullName evidence="3">Pectate lyase</fullName>
    </recommendedName>
</protein>
<dbReference type="GO" id="GO:0045490">
    <property type="term" value="P:pectin catabolic process"/>
    <property type="evidence" value="ECO:0007669"/>
    <property type="project" value="InterPro"/>
</dbReference>
<dbReference type="Gene3D" id="1.50.10.20">
    <property type="match status" value="2"/>
</dbReference>
<accession>A0AA96LBF9</accession>
<dbReference type="EMBL" id="CP130318">
    <property type="protein sequence ID" value="WNQ08956.1"/>
    <property type="molecule type" value="Genomic_DNA"/>
</dbReference>
<dbReference type="SUPFAM" id="SSF48208">
    <property type="entry name" value="Six-hairpin glycosidases"/>
    <property type="match status" value="2"/>
</dbReference>
<sequence>MMAGSGTAARLRERVRKHADLLLKHASDPEGESPLFVNALDGRSLQSVSYDPDHVNRKALLSSPASQSHWFKLLDGLSDVTGLPRYAERTREVYRYLLGGQTDEQGLLYWGGHTANNLETGTLEFAGDKSKVHELKMHYPDYGLMWKADPAGTKRYIEAIWNAHILDWGTLDFNRHGPYGTERGRIWENEYQGGDVFFWGKGLTFVNAGSDLYYAAAMLSKLSGEQAPLDWAKRLASRYVETRQEGVGISGYQFSQSAGSWCDGPAVRGDRAQYQIAPLVPEGHLVYEGTLFKPRPAVQRCQLAVGGMLGEEGEGFIRWACEEMTAWGRTAFREKDCSYVPMLTDGFSLEGLVLDRKGYFGPAGTVFRAMPLSGDDFWMYAYGYRLSKDPFLWEMARSIAKGIGLGELGSPQGEGRSLRDSGSASDYRVLYALLDLYRATEDRRFLETAAGLGEGMAEACLGPSGAIQAGETILTDHPLPLALLHLADAWEGRASTLRPAWK</sequence>
<dbReference type="RefSeq" id="WP_315602723.1">
    <property type="nucleotide sequence ID" value="NZ_CP130318.1"/>
</dbReference>
<organism evidence="1 2">
    <name type="scientific">Paenibacillus aurantius</name>
    <dbReference type="NCBI Taxonomy" id="2918900"/>
    <lineage>
        <taxon>Bacteria</taxon>
        <taxon>Bacillati</taxon>
        <taxon>Bacillota</taxon>
        <taxon>Bacilli</taxon>
        <taxon>Bacillales</taxon>
        <taxon>Paenibacillaceae</taxon>
        <taxon>Paenibacillus</taxon>
    </lineage>
</organism>
<name>A0AA96LBF9_9BACL</name>
<evidence type="ECO:0000313" key="1">
    <source>
        <dbReference type="EMBL" id="WNQ08956.1"/>
    </source>
</evidence>
<keyword evidence="2" id="KW-1185">Reference proteome</keyword>
<dbReference type="GO" id="GO:0016837">
    <property type="term" value="F:carbon-oxygen lyase activity, acting on polysaccharides"/>
    <property type="evidence" value="ECO:0007669"/>
    <property type="project" value="InterPro"/>
</dbReference>